<comment type="caution">
    <text evidence="2">The sequence shown here is derived from an EMBL/GenBank/DDBJ whole genome shotgun (WGS) entry which is preliminary data.</text>
</comment>
<sequence>MPFILRWCREVKGRVYGLGSQGYHRDIFGGASSSQGPAYGLHELEELQWTTKGCKKHCQGANEKTRTNARETRWNAREETREMRGQSDDHPGHLTTEITPSQSGHPHDHRSGRLFSPHRRMSEDQRHLLDDHDEFMEQLMPPPPPPPRQEYVQRSRLICVLHKEANLPHHLGCKFQRILWRGAGRVFKEGRGKGSVEEKCGWFWRERGGDGFGFGQRDVGLSTNNGEGRDGVGGVAEHGAAAVKVRRSGGCGGEHENDGKLIGRSGGYADERGAAAGHQMSQRRRRRRRRLV</sequence>
<feature type="compositionally biased region" description="Basic residues" evidence="1">
    <location>
        <begin position="281"/>
        <end position="292"/>
    </location>
</feature>
<proteinExistence type="predicted"/>
<organism evidence="2 3">
    <name type="scientific">Stephania yunnanensis</name>
    <dbReference type="NCBI Taxonomy" id="152371"/>
    <lineage>
        <taxon>Eukaryota</taxon>
        <taxon>Viridiplantae</taxon>
        <taxon>Streptophyta</taxon>
        <taxon>Embryophyta</taxon>
        <taxon>Tracheophyta</taxon>
        <taxon>Spermatophyta</taxon>
        <taxon>Magnoliopsida</taxon>
        <taxon>Ranunculales</taxon>
        <taxon>Menispermaceae</taxon>
        <taxon>Menispermoideae</taxon>
        <taxon>Cissampelideae</taxon>
        <taxon>Stephania</taxon>
    </lineage>
</organism>
<feature type="region of interest" description="Disordered" evidence="1">
    <location>
        <begin position="247"/>
        <end position="292"/>
    </location>
</feature>
<reference evidence="2 3" key="1">
    <citation type="submission" date="2024-01" db="EMBL/GenBank/DDBJ databases">
        <title>Genome assemblies of Stephania.</title>
        <authorList>
            <person name="Yang L."/>
        </authorList>
    </citation>
    <scope>NUCLEOTIDE SEQUENCE [LARGE SCALE GENOMIC DNA]</scope>
    <source>
        <strain evidence="2">YNDBR</strain>
        <tissue evidence="2">Leaf</tissue>
    </source>
</reference>
<evidence type="ECO:0000313" key="3">
    <source>
        <dbReference type="Proteomes" id="UP001420932"/>
    </source>
</evidence>
<feature type="compositionally biased region" description="Basic and acidic residues" evidence="1">
    <location>
        <begin position="65"/>
        <end position="92"/>
    </location>
</feature>
<dbReference type="AlphaFoldDB" id="A0AAP0IG55"/>
<gene>
    <name evidence="2" type="ORF">Syun_021718</name>
</gene>
<dbReference type="EMBL" id="JBBNAF010000009">
    <property type="protein sequence ID" value="KAK9114921.1"/>
    <property type="molecule type" value="Genomic_DNA"/>
</dbReference>
<dbReference type="Proteomes" id="UP001420932">
    <property type="component" value="Unassembled WGS sequence"/>
</dbReference>
<keyword evidence="3" id="KW-1185">Reference proteome</keyword>
<feature type="region of interest" description="Disordered" evidence="1">
    <location>
        <begin position="65"/>
        <end position="119"/>
    </location>
</feature>
<name>A0AAP0IG55_9MAGN</name>
<evidence type="ECO:0000313" key="2">
    <source>
        <dbReference type="EMBL" id="KAK9114921.1"/>
    </source>
</evidence>
<protein>
    <submittedName>
        <fullName evidence="2">Uncharacterized protein</fullName>
    </submittedName>
</protein>
<accession>A0AAP0IG55</accession>
<evidence type="ECO:0000256" key="1">
    <source>
        <dbReference type="SAM" id="MobiDB-lite"/>
    </source>
</evidence>